<dbReference type="CTD" id="4540"/>
<gene>
    <name evidence="21" type="primary">ND5</name>
</gene>
<dbReference type="InterPro" id="IPR010934">
    <property type="entry name" value="NADH_DH_su5_C"/>
</dbReference>
<feature type="transmembrane region" description="Helical" evidence="18">
    <location>
        <begin position="180"/>
        <end position="200"/>
    </location>
</feature>
<dbReference type="EMBL" id="OL677998">
    <property type="protein sequence ID" value="UZZ43721.1"/>
    <property type="molecule type" value="Genomic_DNA"/>
</dbReference>
<keyword evidence="12" id="KW-0520">NAD</keyword>
<dbReference type="GeneID" id="77424912"/>
<feature type="transmembrane region" description="Helical" evidence="18">
    <location>
        <begin position="374"/>
        <end position="397"/>
    </location>
</feature>
<feature type="transmembrane region" description="Helical" evidence="18">
    <location>
        <begin position="242"/>
        <end position="264"/>
    </location>
</feature>
<evidence type="ECO:0000256" key="1">
    <source>
        <dbReference type="ARBA" id="ARBA00003257"/>
    </source>
</evidence>
<dbReference type="EC" id="7.1.1.2" evidence="3"/>
<evidence type="ECO:0000256" key="14">
    <source>
        <dbReference type="ARBA" id="ARBA00023128"/>
    </source>
</evidence>
<evidence type="ECO:0000256" key="15">
    <source>
        <dbReference type="ARBA" id="ARBA00023136"/>
    </source>
</evidence>
<dbReference type="InterPro" id="IPR001750">
    <property type="entry name" value="ND/Mrp_TM"/>
</dbReference>
<feature type="transmembrane region" description="Helical" evidence="18">
    <location>
        <begin position="417"/>
        <end position="436"/>
    </location>
</feature>
<feature type="domain" description="NADH dehydrogenase subunit 5 C-terminal" evidence="20">
    <location>
        <begin position="390"/>
        <end position="566"/>
    </location>
</feature>
<feature type="domain" description="NADH:quinone oxidoreductase/Mrp antiporter transmembrane" evidence="19">
    <location>
        <begin position="103"/>
        <end position="379"/>
    </location>
</feature>
<dbReference type="AlphaFoldDB" id="A0A9E8LNP1"/>
<keyword evidence="13" id="KW-0830">Ubiquinone</keyword>
<keyword evidence="14 21" id="KW-0496">Mitochondrion</keyword>
<keyword evidence="15 18" id="KW-0472">Membrane</keyword>
<organism evidence="21">
    <name type="scientific">Adicella ragma</name>
    <dbReference type="NCBI Taxonomy" id="2904898"/>
    <lineage>
        <taxon>Eukaryota</taxon>
        <taxon>Metazoa</taxon>
        <taxon>Ecdysozoa</taxon>
        <taxon>Arthropoda</taxon>
        <taxon>Hexapoda</taxon>
        <taxon>Insecta</taxon>
        <taxon>Pterygota</taxon>
        <taxon>Neoptera</taxon>
        <taxon>Endopterygota</taxon>
        <taxon>Trichoptera</taxon>
        <taxon>Integripalpia</taxon>
        <taxon>Brevitentoria</taxon>
        <taxon>Leptoceroidea</taxon>
        <taxon>Leptoceridae</taxon>
        <taxon>Leptocerinae</taxon>
        <taxon>Triaenodini</taxon>
        <taxon>Adicella</taxon>
    </lineage>
</organism>
<dbReference type="RefSeq" id="YP_010585985.1">
    <property type="nucleotide sequence ID" value="NC_069240.1"/>
</dbReference>
<dbReference type="GO" id="GO:0003954">
    <property type="term" value="F:NADH dehydrogenase activity"/>
    <property type="evidence" value="ECO:0007669"/>
    <property type="project" value="TreeGrafter"/>
</dbReference>
<evidence type="ECO:0000256" key="3">
    <source>
        <dbReference type="ARBA" id="ARBA00012944"/>
    </source>
</evidence>
<evidence type="ECO:0000256" key="2">
    <source>
        <dbReference type="ARBA" id="ARBA00004448"/>
    </source>
</evidence>
<evidence type="ECO:0000256" key="11">
    <source>
        <dbReference type="ARBA" id="ARBA00022989"/>
    </source>
</evidence>
<dbReference type="PRINTS" id="PR01434">
    <property type="entry name" value="NADHDHGNASE5"/>
</dbReference>
<feature type="transmembrane region" description="Helical" evidence="18">
    <location>
        <begin position="47"/>
        <end position="73"/>
    </location>
</feature>
<dbReference type="Pfam" id="PF06455">
    <property type="entry name" value="NADH5_C"/>
    <property type="match status" value="1"/>
</dbReference>
<evidence type="ECO:0000256" key="17">
    <source>
        <dbReference type="ARBA" id="ARBA00049551"/>
    </source>
</evidence>
<feature type="transmembrane region" description="Helical" evidence="18">
    <location>
        <begin position="212"/>
        <end position="230"/>
    </location>
</feature>
<protein>
    <recommendedName>
        <fullName evidence="4">NADH-ubiquinone oxidoreductase chain 5</fullName>
        <ecNumber evidence="3">7.1.1.2</ecNumber>
    </recommendedName>
    <alternativeName>
        <fullName evidence="16">NADH dehydrogenase subunit 5</fullName>
    </alternativeName>
</protein>
<keyword evidence="8" id="KW-0999">Mitochondrion inner membrane</keyword>
<keyword evidence="6" id="KW-0679">Respiratory chain</keyword>
<keyword evidence="11 18" id="KW-1133">Transmembrane helix</keyword>
<evidence type="ECO:0000256" key="6">
    <source>
        <dbReference type="ARBA" id="ARBA00022660"/>
    </source>
</evidence>
<dbReference type="Pfam" id="PF00361">
    <property type="entry name" value="Proton_antipo_M"/>
    <property type="match status" value="1"/>
</dbReference>
<dbReference type="PANTHER" id="PTHR42829:SF2">
    <property type="entry name" value="NADH-UBIQUINONE OXIDOREDUCTASE CHAIN 5"/>
    <property type="match status" value="1"/>
</dbReference>
<comment type="subcellular location">
    <subcellularLocation>
        <location evidence="2">Mitochondrion inner membrane</location>
        <topology evidence="2">Multi-pass membrane protein</topology>
    </subcellularLocation>
</comment>
<evidence type="ECO:0000256" key="12">
    <source>
        <dbReference type="ARBA" id="ARBA00023027"/>
    </source>
</evidence>
<evidence type="ECO:0000256" key="7">
    <source>
        <dbReference type="ARBA" id="ARBA00022692"/>
    </source>
</evidence>
<geneLocation type="mitochondrion" evidence="21"/>
<comment type="function">
    <text evidence="1">Core subunit of the mitochondrial membrane respiratory chain NADH dehydrogenase (Complex I) that is believed to belong to the minimal assembly required for catalysis. Complex I functions in the transfer of electrons from NADH to the respiratory chain. The immediate electron acceptor for the enzyme is believed to be ubiquinone.</text>
</comment>
<feature type="transmembrane region" description="Helical" evidence="18">
    <location>
        <begin position="457"/>
        <end position="478"/>
    </location>
</feature>
<reference evidence="21" key="2">
    <citation type="journal article" date="2022" name="Syst. Entomol.">
        <title>Massive gene rearrangements of mitochondrial genomes and implications for the phylogeny of Trichoptera (Insecta).</title>
        <authorList>
            <person name="Ge X."/>
            <person name="Peng L."/>
            <person name="Vogler A.P."/>
            <person name="Morse J.C."/>
            <person name="Yang L."/>
            <person name="Sun C."/>
            <person name="Wang B."/>
        </authorList>
    </citation>
    <scope>NUCLEOTIDE SEQUENCE</scope>
</reference>
<feature type="transmembrane region" description="Helical" evidence="18">
    <location>
        <begin position="85"/>
        <end position="102"/>
    </location>
</feature>
<evidence type="ECO:0000256" key="5">
    <source>
        <dbReference type="ARBA" id="ARBA00022448"/>
    </source>
</evidence>
<evidence type="ECO:0000256" key="16">
    <source>
        <dbReference type="ARBA" id="ARBA00031027"/>
    </source>
</evidence>
<evidence type="ECO:0000256" key="18">
    <source>
        <dbReference type="SAM" id="Phobius"/>
    </source>
</evidence>
<evidence type="ECO:0000256" key="8">
    <source>
        <dbReference type="ARBA" id="ARBA00022792"/>
    </source>
</evidence>
<evidence type="ECO:0000259" key="19">
    <source>
        <dbReference type="Pfam" id="PF00361"/>
    </source>
</evidence>
<dbReference type="GO" id="GO:0015990">
    <property type="term" value="P:electron transport coupled proton transport"/>
    <property type="evidence" value="ECO:0007669"/>
    <property type="project" value="TreeGrafter"/>
</dbReference>
<dbReference type="GO" id="GO:0008137">
    <property type="term" value="F:NADH dehydrogenase (ubiquinone) activity"/>
    <property type="evidence" value="ECO:0007669"/>
    <property type="project" value="UniProtKB-EC"/>
</dbReference>
<evidence type="ECO:0000256" key="9">
    <source>
        <dbReference type="ARBA" id="ARBA00022967"/>
    </source>
</evidence>
<keyword evidence="5" id="KW-0813">Transport</keyword>
<reference evidence="21" key="1">
    <citation type="submission" date="2021-11" db="EMBL/GenBank/DDBJ databases">
        <authorList>
            <person name="Ge X.-Y."/>
            <person name="Peng L."/>
            <person name="Sun C.-H."/>
            <person name="Wang B.-X."/>
        </authorList>
    </citation>
    <scope>NUCLEOTIDE SEQUENCE</scope>
</reference>
<keyword evidence="7 18" id="KW-0812">Transmembrane</keyword>
<evidence type="ECO:0000256" key="13">
    <source>
        <dbReference type="ARBA" id="ARBA00023075"/>
    </source>
</evidence>
<keyword evidence="9" id="KW-1278">Translocase</keyword>
<feature type="transmembrane region" description="Helical" evidence="18">
    <location>
        <begin position="548"/>
        <end position="566"/>
    </location>
</feature>
<accession>A0A9E8LNP1</accession>
<dbReference type="InterPro" id="IPR003945">
    <property type="entry name" value="NU5C-like"/>
</dbReference>
<evidence type="ECO:0000256" key="4">
    <source>
        <dbReference type="ARBA" id="ARBA00021096"/>
    </source>
</evidence>
<dbReference type="GO" id="GO:0042773">
    <property type="term" value="P:ATP synthesis coupled electron transport"/>
    <property type="evidence" value="ECO:0007669"/>
    <property type="project" value="InterPro"/>
</dbReference>
<evidence type="ECO:0000313" key="21">
    <source>
        <dbReference type="EMBL" id="UZZ43721.1"/>
    </source>
</evidence>
<dbReference type="GO" id="GO:0005743">
    <property type="term" value="C:mitochondrial inner membrane"/>
    <property type="evidence" value="ECO:0007669"/>
    <property type="project" value="UniProtKB-SubCell"/>
</dbReference>
<sequence length="567" mass="66068">MLYLIMGSSMFLFSSMTLMMSLVLFLKEKMYFMEWEMFMINSMEFIYIIYLDWVMLLFSGVVLLISSMVILYSNSYMSEDVNKNRFLYLVFLFVLSMLFMIMSPNLFSILLGWDGLGLVSFCLVVYFQNNKSQNAGILTILSNRLGDGVLLILMGLSLSLGTWNFLIYSSNFFKVSDIKFMGLLMILISITKSAQIPFSAWLPAAMAAPTPVSALVHSSTLVTAGVYLLIRFFNLLASSKVLYWLLLLGILTMFMSGLSCLFEFDFKKIIALSTLSQLGLMMSTLGLGLKYLSLFHLLTHAFFKALLFLCAGGVIHSFYSFQDIRYLGNLVKFMPITFSCMMIANFSLMGMFFMSGFYSKDLILEMMSVSYFNFLIYVLFYFCILLTLMYSIRLFIYGFVSYSNYFVLMEFHDEDKFMLKGMIILSLMSVVMGSSLKWLMLFSMKFIYLVKLMKFMVIYFLSLGSVLIYLMMLKYYILKKMMFYYCYSNYMWFLSILSVYGLNLYFLKLGHIFIKVMDFGWSEYLIKLNILNSFNMLMKVFLGFQKNIMKVILKLFLMMIIIIFVFY</sequence>
<feature type="transmembrane region" description="Helical" evidence="18">
    <location>
        <begin position="490"/>
        <end position="507"/>
    </location>
</feature>
<dbReference type="PANTHER" id="PTHR42829">
    <property type="entry name" value="NADH-UBIQUINONE OXIDOREDUCTASE CHAIN 5"/>
    <property type="match status" value="1"/>
</dbReference>
<evidence type="ECO:0000259" key="20">
    <source>
        <dbReference type="Pfam" id="PF06455"/>
    </source>
</evidence>
<feature type="transmembrane region" description="Helical" evidence="18">
    <location>
        <begin position="6"/>
        <end position="26"/>
    </location>
</feature>
<comment type="catalytic activity">
    <reaction evidence="17">
        <text>a ubiquinone + NADH + 5 H(+)(in) = a ubiquinol + NAD(+) + 4 H(+)(out)</text>
        <dbReference type="Rhea" id="RHEA:29091"/>
        <dbReference type="Rhea" id="RHEA-COMP:9565"/>
        <dbReference type="Rhea" id="RHEA-COMP:9566"/>
        <dbReference type="ChEBI" id="CHEBI:15378"/>
        <dbReference type="ChEBI" id="CHEBI:16389"/>
        <dbReference type="ChEBI" id="CHEBI:17976"/>
        <dbReference type="ChEBI" id="CHEBI:57540"/>
        <dbReference type="ChEBI" id="CHEBI:57945"/>
        <dbReference type="EC" id="7.1.1.2"/>
    </reaction>
</comment>
<name>A0A9E8LNP1_9NEOP</name>
<keyword evidence="10" id="KW-0249">Electron transport</keyword>
<proteinExistence type="predicted"/>
<feature type="transmembrane region" description="Helical" evidence="18">
    <location>
        <begin position="148"/>
        <end position="168"/>
    </location>
</feature>
<feature type="transmembrane region" description="Helical" evidence="18">
    <location>
        <begin position="333"/>
        <end position="353"/>
    </location>
</feature>
<feature type="transmembrane region" description="Helical" evidence="18">
    <location>
        <begin position="301"/>
        <end position="321"/>
    </location>
</feature>
<evidence type="ECO:0000256" key="10">
    <source>
        <dbReference type="ARBA" id="ARBA00022982"/>
    </source>
</evidence>
<feature type="transmembrane region" description="Helical" evidence="18">
    <location>
        <begin position="109"/>
        <end position="128"/>
    </location>
</feature>